<reference evidence="2 3" key="1">
    <citation type="submission" date="2018-08" db="EMBL/GenBank/DDBJ databases">
        <title>The isolation and characterization of a novel rhizosphere caulophage that is similar to lambdoid phages.</title>
        <authorList>
            <person name="Berrios L."/>
            <person name="Ely B."/>
        </authorList>
    </citation>
    <scope>NUCLEOTIDE SEQUENCE [LARGE SCALE GENOMIC DNA]</scope>
</reference>
<name>A0A386KR27_9CAUD</name>
<feature type="compositionally biased region" description="Basic and acidic residues" evidence="1">
    <location>
        <begin position="387"/>
        <end position="402"/>
    </location>
</feature>
<dbReference type="Proteomes" id="UP000269323">
    <property type="component" value="Segment"/>
</dbReference>
<keyword evidence="3" id="KW-1185">Reference proteome</keyword>
<proteinExistence type="predicted"/>
<sequence>MPRVTIHAQADVTMPKPGIGNAVRRRLGRAAPTYVAPLVAEAVVELERGERAPQVTIRRDITGLFLLVQMDGLPGRDRIVSTSLREVGEERTKGHRVLVAPLPELVPPVAELAPVKWTAEMWASPTCTLADWSKGKPLNYVSTPTGEDSVFISLLGTKGPDSAPTAIPTDQVETIFELPPGTLDMMGEGGHTLAALHQGDAAAMAAGVHHLAAMLDAGHKPARCPTVHYLGLPVAEDQRAAMMKARQADAAHVAAEVVPLFPVGTDVPLNAGETGTPTSATSVLHDLAFIAERLEVAQFQIAFTAGGADANSVENDAHVALKALQLLREKVTTMHAQAQQAVRSVEAARGLVASAGTHPVSLTAGREGWLKQMGVHLDNARHHARRAKAEHNPALDLREAES</sequence>
<evidence type="ECO:0000313" key="2">
    <source>
        <dbReference type="EMBL" id="AYD87690.1"/>
    </source>
</evidence>
<evidence type="ECO:0000256" key="1">
    <source>
        <dbReference type="SAM" id="MobiDB-lite"/>
    </source>
</evidence>
<organism evidence="2 3">
    <name type="scientific">Caulobacter phage Kronos</name>
    <dbReference type="NCBI Taxonomy" id="2340873"/>
    <lineage>
        <taxon>Viruses</taxon>
        <taxon>Duplodnaviria</taxon>
        <taxon>Heunggongvirae</taxon>
        <taxon>Uroviricota</taxon>
        <taxon>Caudoviricetes</taxon>
        <taxon>Caudoviricetes incertae sedis</taxon>
        <taxon>Kronosvirus</taxon>
        <taxon>Kronosvirus pelion</taxon>
    </lineage>
</organism>
<feature type="region of interest" description="Disordered" evidence="1">
    <location>
        <begin position="381"/>
        <end position="402"/>
    </location>
</feature>
<protein>
    <submittedName>
        <fullName evidence="2">Uncharacterized protein</fullName>
    </submittedName>
</protein>
<accession>A0A386KR27</accession>
<dbReference type="EMBL" id="MH884648">
    <property type="protein sequence ID" value="AYD87690.1"/>
    <property type="molecule type" value="Genomic_DNA"/>
</dbReference>
<evidence type="ECO:0000313" key="3">
    <source>
        <dbReference type="Proteomes" id="UP000269323"/>
    </source>
</evidence>